<dbReference type="PANTHER" id="PTHR22762">
    <property type="entry name" value="ALPHA-GLUCOSIDASE"/>
    <property type="match status" value="1"/>
</dbReference>
<feature type="domain" description="Glycoside hydrolase family 31 N-terminal" evidence="1">
    <location>
        <begin position="45"/>
        <end position="209"/>
    </location>
</feature>
<gene>
    <name evidence="2" type="ORF">PoB_003677400</name>
</gene>
<accession>A0AAV4AV89</accession>
<dbReference type="Gene3D" id="3.20.20.80">
    <property type="entry name" value="Glycosidases"/>
    <property type="match status" value="1"/>
</dbReference>
<dbReference type="Pfam" id="PF13802">
    <property type="entry name" value="Gal_mutarotas_2"/>
    <property type="match status" value="1"/>
</dbReference>
<dbReference type="Proteomes" id="UP000735302">
    <property type="component" value="Unassembled WGS sequence"/>
</dbReference>
<dbReference type="GO" id="GO:0005975">
    <property type="term" value="P:carbohydrate metabolic process"/>
    <property type="evidence" value="ECO:0007669"/>
    <property type="project" value="InterPro"/>
</dbReference>
<evidence type="ECO:0000313" key="3">
    <source>
        <dbReference type="Proteomes" id="UP000735302"/>
    </source>
</evidence>
<protein>
    <submittedName>
        <fullName evidence="2">Lysosomal alpha-glucosidase-like</fullName>
    </submittedName>
</protein>
<dbReference type="GO" id="GO:0030246">
    <property type="term" value="F:carbohydrate binding"/>
    <property type="evidence" value="ECO:0007669"/>
    <property type="project" value="InterPro"/>
</dbReference>
<dbReference type="CDD" id="cd14752">
    <property type="entry name" value="GH31_N"/>
    <property type="match status" value="1"/>
</dbReference>
<dbReference type="PANTHER" id="PTHR22762:SF131">
    <property type="entry name" value="GLYCOSIDE HYDROLASE FAMILY 31 N-TERMINAL DOMAIN-CONTAINING PROTEIN"/>
    <property type="match status" value="1"/>
</dbReference>
<feature type="non-terminal residue" evidence="2">
    <location>
        <position position="289"/>
    </location>
</feature>
<evidence type="ECO:0000313" key="2">
    <source>
        <dbReference type="EMBL" id="GFO10269.1"/>
    </source>
</evidence>
<dbReference type="InterPro" id="IPR011013">
    <property type="entry name" value="Gal_mutarotase_sf_dom"/>
</dbReference>
<proteinExistence type="predicted"/>
<name>A0AAV4AV89_9GAST</name>
<reference evidence="2 3" key="1">
    <citation type="journal article" date="2021" name="Elife">
        <title>Chloroplast acquisition without the gene transfer in kleptoplastic sea slugs, Plakobranchus ocellatus.</title>
        <authorList>
            <person name="Maeda T."/>
            <person name="Takahashi S."/>
            <person name="Yoshida T."/>
            <person name="Shimamura S."/>
            <person name="Takaki Y."/>
            <person name="Nagai Y."/>
            <person name="Toyoda A."/>
            <person name="Suzuki Y."/>
            <person name="Arimoto A."/>
            <person name="Ishii H."/>
            <person name="Satoh N."/>
            <person name="Nishiyama T."/>
            <person name="Hasebe M."/>
            <person name="Maruyama T."/>
            <person name="Minagawa J."/>
            <person name="Obokata J."/>
            <person name="Shigenobu S."/>
        </authorList>
    </citation>
    <scope>NUCLEOTIDE SEQUENCE [LARGE SCALE GENOMIC DNA]</scope>
</reference>
<sequence length="289" mass="32478">MCYFPTDYASYTIRDVSKNQKGAQLILTMQLPSPYPRNVHNVLVQFQYMSESVLNIKIVDYDRPRWEPSLLSEAMPSGSEPPMWSTSRTSRGVSENSANFEITLPSKGEPFNFKISRKSGELLMETAGGFTFSDQFLQLSSLLPSHLLYGLGEHRQGLMINASSWTTRTMWNRDHPPKEKANLYGSHPVYLSKDAGGWHGVFLHNSNAMDIVVQPAPAITWRPIGGIFHFYVMLGHSPAGVMAQYAQLVGTTFLPPFWALGFHLCWQNYGTAANTLATVERMRKLGIPQ</sequence>
<comment type="caution">
    <text evidence="2">The sequence shown here is derived from an EMBL/GenBank/DDBJ whole genome shotgun (WGS) entry which is preliminary data.</text>
</comment>
<dbReference type="GO" id="GO:0004558">
    <property type="term" value="F:alpha-1,4-glucosidase activity"/>
    <property type="evidence" value="ECO:0007669"/>
    <property type="project" value="TreeGrafter"/>
</dbReference>
<dbReference type="InterPro" id="IPR025887">
    <property type="entry name" value="Glyco_hydro_31_N_dom"/>
</dbReference>
<dbReference type="SUPFAM" id="SSF74650">
    <property type="entry name" value="Galactose mutarotase-like"/>
    <property type="match status" value="1"/>
</dbReference>
<organism evidence="2 3">
    <name type="scientific">Plakobranchus ocellatus</name>
    <dbReference type="NCBI Taxonomy" id="259542"/>
    <lineage>
        <taxon>Eukaryota</taxon>
        <taxon>Metazoa</taxon>
        <taxon>Spiralia</taxon>
        <taxon>Lophotrochozoa</taxon>
        <taxon>Mollusca</taxon>
        <taxon>Gastropoda</taxon>
        <taxon>Heterobranchia</taxon>
        <taxon>Euthyneura</taxon>
        <taxon>Panpulmonata</taxon>
        <taxon>Sacoglossa</taxon>
        <taxon>Placobranchoidea</taxon>
        <taxon>Plakobranchidae</taxon>
        <taxon>Plakobranchus</taxon>
    </lineage>
</organism>
<dbReference type="EMBL" id="BLXT01004148">
    <property type="protein sequence ID" value="GFO10269.1"/>
    <property type="molecule type" value="Genomic_DNA"/>
</dbReference>
<dbReference type="Gene3D" id="2.60.40.1760">
    <property type="entry name" value="glycosyl hydrolase (family 31)"/>
    <property type="match status" value="1"/>
</dbReference>
<evidence type="ECO:0000259" key="1">
    <source>
        <dbReference type="Pfam" id="PF13802"/>
    </source>
</evidence>
<dbReference type="AlphaFoldDB" id="A0AAV4AV89"/>
<keyword evidence="3" id="KW-1185">Reference proteome</keyword>